<keyword evidence="2" id="KW-1185">Reference proteome</keyword>
<feature type="non-terminal residue" evidence="1">
    <location>
        <position position="543"/>
    </location>
</feature>
<accession>A0A7D9HT81</accession>
<protein>
    <submittedName>
        <fullName evidence="1">Uncharacterized protein</fullName>
    </submittedName>
</protein>
<organism evidence="1 2">
    <name type="scientific">Paramuricea clavata</name>
    <name type="common">Red gorgonian</name>
    <name type="synonym">Violescent sea-whip</name>
    <dbReference type="NCBI Taxonomy" id="317549"/>
    <lineage>
        <taxon>Eukaryota</taxon>
        <taxon>Metazoa</taxon>
        <taxon>Cnidaria</taxon>
        <taxon>Anthozoa</taxon>
        <taxon>Octocorallia</taxon>
        <taxon>Malacalcyonacea</taxon>
        <taxon>Plexauridae</taxon>
        <taxon>Paramuricea</taxon>
    </lineage>
</organism>
<dbReference type="EMBL" id="CACRXK020001597">
    <property type="protein sequence ID" value="CAB3990080.1"/>
    <property type="molecule type" value="Genomic_DNA"/>
</dbReference>
<sequence length="543" mass="61045">MAEVIALKCLKFAITPIMKLLFGIVVGKLRTYGAEKLQDGGLADQKFRDWIVREGDDINFKLDANARKDLLVSISCLGKGYDRLQLQDTTNAGASSTETTTAQKSVTLDDALALANAVEKLNIESNELFESAKESFKEAGMKASEAFHNASLSTEDRVLASKVRIASAILEQLDDPDVAASDCLRYLRELHAMPAIQQIFLVHLQGGMKSFFKKETRANIVETITMINLILADFISKFTQRRMAVFDWPMIECGTRVVHPIHYDQEIASKMKNIEITPPWDIVQHHPLNTTESADFAVNSKGDIIGTFRSKNPGKLEKATGTWQRFSRSPLALGAHVVDVAIDDTDTVYILSFSSIPMLSGYSSDGRITKHYSSEVFGNIRIPYTREVLRRFTVTKDKRIVFYSEGRGNNVTVYLCDSNCKLMKSFPVRLQSGYKSIVAEFVSSDESANNEIILATEDTLREADGNLLHPRMLHVYTQDGMLQRTVTLQQRSHWQIISRTFNHITKNYIVCSEDYGSNIVCMECFSETGELRNLLFLDMEYAT</sequence>
<evidence type="ECO:0000313" key="2">
    <source>
        <dbReference type="Proteomes" id="UP001152795"/>
    </source>
</evidence>
<gene>
    <name evidence="1" type="ORF">PACLA_8A010831</name>
</gene>
<evidence type="ECO:0000313" key="1">
    <source>
        <dbReference type="EMBL" id="CAB3990080.1"/>
    </source>
</evidence>
<name>A0A7D9HT81_PARCT</name>
<proteinExistence type="predicted"/>
<dbReference type="OrthoDB" id="5971427at2759"/>
<dbReference type="AlphaFoldDB" id="A0A7D9HT81"/>
<dbReference type="Proteomes" id="UP001152795">
    <property type="component" value="Unassembled WGS sequence"/>
</dbReference>
<comment type="caution">
    <text evidence="1">The sequence shown here is derived from an EMBL/GenBank/DDBJ whole genome shotgun (WGS) entry which is preliminary data.</text>
</comment>
<reference evidence="1" key="1">
    <citation type="submission" date="2020-04" db="EMBL/GenBank/DDBJ databases">
        <authorList>
            <person name="Alioto T."/>
            <person name="Alioto T."/>
            <person name="Gomez Garrido J."/>
        </authorList>
    </citation>
    <scope>NUCLEOTIDE SEQUENCE</scope>
    <source>
        <strain evidence="1">A484AB</strain>
    </source>
</reference>